<keyword evidence="2" id="KW-1185">Reference proteome</keyword>
<evidence type="ECO:0000313" key="1">
    <source>
        <dbReference type="EMBL" id="KAK3922550.1"/>
    </source>
</evidence>
<proteinExistence type="predicted"/>
<accession>A0AAE1LK79</accession>
<evidence type="ECO:0000313" key="2">
    <source>
        <dbReference type="Proteomes" id="UP001219518"/>
    </source>
</evidence>
<organism evidence="1 2">
    <name type="scientific">Frankliniella fusca</name>
    <dbReference type="NCBI Taxonomy" id="407009"/>
    <lineage>
        <taxon>Eukaryota</taxon>
        <taxon>Metazoa</taxon>
        <taxon>Ecdysozoa</taxon>
        <taxon>Arthropoda</taxon>
        <taxon>Hexapoda</taxon>
        <taxon>Insecta</taxon>
        <taxon>Pterygota</taxon>
        <taxon>Neoptera</taxon>
        <taxon>Paraneoptera</taxon>
        <taxon>Thysanoptera</taxon>
        <taxon>Terebrantia</taxon>
        <taxon>Thripoidea</taxon>
        <taxon>Thripidae</taxon>
        <taxon>Frankliniella</taxon>
    </lineage>
</organism>
<name>A0AAE1LK79_9NEOP</name>
<protein>
    <submittedName>
        <fullName evidence="1">Chromatin-remodeling ATPase INO80</fullName>
    </submittedName>
</protein>
<dbReference type="EMBL" id="JAHWGI010001094">
    <property type="protein sequence ID" value="KAK3922550.1"/>
    <property type="molecule type" value="Genomic_DNA"/>
</dbReference>
<reference evidence="1" key="1">
    <citation type="submission" date="2021-07" db="EMBL/GenBank/DDBJ databases">
        <authorList>
            <person name="Catto M.A."/>
            <person name="Jacobson A."/>
            <person name="Kennedy G."/>
            <person name="Labadie P."/>
            <person name="Hunt B.G."/>
            <person name="Srinivasan R."/>
        </authorList>
    </citation>
    <scope>NUCLEOTIDE SEQUENCE</scope>
    <source>
        <strain evidence="1">PL_HMW_Pooled</strain>
        <tissue evidence="1">Head</tissue>
    </source>
</reference>
<dbReference type="AlphaFoldDB" id="A0AAE1LK79"/>
<reference evidence="1" key="2">
    <citation type="journal article" date="2023" name="BMC Genomics">
        <title>Pest status, molecular evolution, and epigenetic factors derived from the genome assembly of Frankliniella fusca, a thysanopteran phytovirus vector.</title>
        <authorList>
            <person name="Catto M.A."/>
            <person name="Labadie P.E."/>
            <person name="Jacobson A.L."/>
            <person name="Kennedy G.G."/>
            <person name="Srinivasan R."/>
            <person name="Hunt B.G."/>
        </authorList>
    </citation>
    <scope>NUCLEOTIDE SEQUENCE</scope>
    <source>
        <strain evidence="1">PL_HMW_Pooled</strain>
    </source>
</reference>
<sequence length="177" mass="19621">MEATRKRVCVHIHSGRTRPFTKEIRHSEMVGTGRVASAAVGPPALKAGQGVWISRRTCLPGRTRPFTKTSLNWSGSTCKASSKVYKSKHNPVLTCPTTLLIISVYALRQGRTKELLIMCVVAGNSVHIYSVQGINPVNNALGFLNTKQERSHLTSGMWLNSWDSGGKRSNNFWRQQD</sequence>
<comment type="caution">
    <text evidence="1">The sequence shown here is derived from an EMBL/GenBank/DDBJ whole genome shotgun (WGS) entry which is preliminary data.</text>
</comment>
<gene>
    <name evidence="1" type="ORF">KUF71_012007</name>
</gene>
<dbReference type="Proteomes" id="UP001219518">
    <property type="component" value="Unassembled WGS sequence"/>
</dbReference>